<proteinExistence type="inferred from homology"/>
<organism evidence="7 8">
    <name type="scientific">Aspergillus lucknowensis</name>
    <dbReference type="NCBI Taxonomy" id="176173"/>
    <lineage>
        <taxon>Eukaryota</taxon>
        <taxon>Fungi</taxon>
        <taxon>Dikarya</taxon>
        <taxon>Ascomycota</taxon>
        <taxon>Pezizomycotina</taxon>
        <taxon>Eurotiomycetes</taxon>
        <taxon>Eurotiomycetidae</taxon>
        <taxon>Eurotiales</taxon>
        <taxon>Aspergillaceae</taxon>
        <taxon>Aspergillus</taxon>
        <taxon>Aspergillus subgen. Nidulantes</taxon>
    </lineage>
</organism>
<dbReference type="InterPro" id="IPR007269">
    <property type="entry name" value="ICMT_MeTrfase"/>
</dbReference>
<keyword evidence="6" id="KW-0732">Signal</keyword>
<comment type="similarity">
    <text evidence="5">Belongs to the class VI-like SAM-binding methyltransferase superfamily. Isoprenylcysteine carboxyl methyltransferase family.</text>
</comment>
<dbReference type="EMBL" id="JBFXLQ010000005">
    <property type="protein sequence ID" value="KAL2870604.1"/>
    <property type="molecule type" value="Genomic_DNA"/>
</dbReference>
<comment type="subcellular location">
    <subcellularLocation>
        <location evidence="5">Endoplasmic reticulum membrane</location>
        <topology evidence="5">Multi-pass membrane protein</topology>
    </subcellularLocation>
    <subcellularLocation>
        <location evidence="1">Membrane</location>
        <topology evidence="1">Multi-pass membrane protein</topology>
    </subcellularLocation>
</comment>
<sequence length="235" mass="25999">MPTASSSTLSLALLVAGYLNALCTTSPNQTSTLYANDRIRFLTNTPAVLGTHISNLTVLYQAIVTLFHTSSASDREILNRICLYPDHLDSNRVTWSPHTVGYLALLGVGAYIRLSAYGGLGRNFTFQLATPDRLVTTGVYKYLQHPSYTGILLVILGHAALVCGRLDTPVACWVPPLLLEKMRKWHVPFGALVALAISSTLGVRIRDEERMLREKFSKEWEAWHAKTSRLIPGVF</sequence>
<feature type="chain" id="PRO_5045831744" description="Protein-S-isoprenylcysteine O-methyltransferase" evidence="6">
    <location>
        <begin position="22"/>
        <end position="235"/>
    </location>
</feature>
<dbReference type="Gene3D" id="1.20.120.1630">
    <property type="match status" value="1"/>
</dbReference>
<dbReference type="EC" id="2.1.1.100" evidence="5"/>
<name>A0ABR4M1G3_9EURO</name>
<keyword evidence="5" id="KW-0256">Endoplasmic reticulum</keyword>
<accession>A0ABR4M1G3</accession>
<gene>
    <name evidence="7" type="ORF">BJX67DRAFT_377954</name>
</gene>
<keyword evidence="5" id="KW-0949">S-adenosyl-L-methionine</keyword>
<keyword evidence="3" id="KW-1133">Transmembrane helix</keyword>
<dbReference type="PANTHER" id="PTHR12714:SF9">
    <property type="entry name" value="PROTEIN-S-ISOPRENYLCYSTEINE O-METHYLTRANSFERASE"/>
    <property type="match status" value="1"/>
</dbReference>
<evidence type="ECO:0000256" key="4">
    <source>
        <dbReference type="ARBA" id="ARBA00023136"/>
    </source>
</evidence>
<dbReference type="Proteomes" id="UP001610432">
    <property type="component" value="Unassembled WGS sequence"/>
</dbReference>
<comment type="caution">
    <text evidence="7">The sequence shown here is derived from an EMBL/GenBank/DDBJ whole genome shotgun (WGS) entry which is preliminary data.</text>
</comment>
<reference evidence="7 8" key="1">
    <citation type="submission" date="2024-07" db="EMBL/GenBank/DDBJ databases">
        <title>Section-level genome sequencing and comparative genomics of Aspergillus sections Usti and Cavernicolus.</title>
        <authorList>
            <consortium name="Lawrence Berkeley National Laboratory"/>
            <person name="Nybo J.L."/>
            <person name="Vesth T.C."/>
            <person name="Theobald S."/>
            <person name="Frisvad J.C."/>
            <person name="Larsen T.O."/>
            <person name="Kjaerboelling I."/>
            <person name="Rothschild-Mancinelli K."/>
            <person name="Lyhne E.K."/>
            <person name="Kogle M.E."/>
            <person name="Barry K."/>
            <person name="Clum A."/>
            <person name="Na H."/>
            <person name="Ledsgaard L."/>
            <person name="Lin J."/>
            <person name="Lipzen A."/>
            <person name="Kuo A."/>
            <person name="Riley R."/>
            <person name="Mondo S."/>
            <person name="Labutti K."/>
            <person name="Haridas S."/>
            <person name="Pangalinan J."/>
            <person name="Salamov A.A."/>
            <person name="Simmons B.A."/>
            <person name="Magnuson J.K."/>
            <person name="Chen J."/>
            <person name="Drula E."/>
            <person name="Henrissat B."/>
            <person name="Wiebenga A."/>
            <person name="Lubbers R.J."/>
            <person name="Gomes A.C."/>
            <person name="Macurrencykelacurrency M.R."/>
            <person name="Stajich J."/>
            <person name="Grigoriev I.V."/>
            <person name="Mortensen U.H."/>
            <person name="De Vries R.P."/>
            <person name="Baker S.E."/>
            <person name="Andersen M.R."/>
        </authorList>
    </citation>
    <scope>NUCLEOTIDE SEQUENCE [LARGE SCALE GENOMIC DNA]</scope>
    <source>
        <strain evidence="7 8">CBS 449.75</strain>
    </source>
</reference>
<keyword evidence="2" id="KW-0812">Transmembrane</keyword>
<keyword evidence="8" id="KW-1185">Reference proteome</keyword>
<dbReference type="RefSeq" id="XP_070889583.1">
    <property type="nucleotide sequence ID" value="XM_071032250.1"/>
</dbReference>
<evidence type="ECO:0000256" key="5">
    <source>
        <dbReference type="RuleBase" id="RU362022"/>
    </source>
</evidence>
<evidence type="ECO:0000256" key="3">
    <source>
        <dbReference type="ARBA" id="ARBA00022989"/>
    </source>
</evidence>
<dbReference type="Pfam" id="PF04140">
    <property type="entry name" value="ICMT"/>
    <property type="match status" value="1"/>
</dbReference>
<evidence type="ECO:0000256" key="2">
    <source>
        <dbReference type="ARBA" id="ARBA00022692"/>
    </source>
</evidence>
<feature type="signal peptide" evidence="6">
    <location>
        <begin position="1"/>
        <end position="21"/>
    </location>
</feature>
<keyword evidence="5" id="KW-0489">Methyltransferase</keyword>
<evidence type="ECO:0000256" key="6">
    <source>
        <dbReference type="SAM" id="SignalP"/>
    </source>
</evidence>
<dbReference type="PANTHER" id="PTHR12714">
    <property type="entry name" value="PROTEIN-S ISOPRENYLCYSTEINE O-METHYLTRANSFERASE"/>
    <property type="match status" value="1"/>
</dbReference>
<evidence type="ECO:0000313" key="7">
    <source>
        <dbReference type="EMBL" id="KAL2870604.1"/>
    </source>
</evidence>
<protein>
    <recommendedName>
        <fullName evidence="5">Protein-S-isoprenylcysteine O-methyltransferase</fullName>
        <ecNumber evidence="5">2.1.1.100</ecNumber>
    </recommendedName>
</protein>
<comment type="catalytic activity">
    <reaction evidence="5">
        <text>[protein]-C-terminal S-[(2E,6E)-farnesyl]-L-cysteine + S-adenosyl-L-methionine = [protein]-C-terminal S-[(2E,6E)-farnesyl]-L-cysteine methyl ester + S-adenosyl-L-homocysteine</text>
        <dbReference type="Rhea" id="RHEA:21672"/>
        <dbReference type="Rhea" id="RHEA-COMP:12125"/>
        <dbReference type="Rhea" id="RHEA-COMP:12126"/>
        <dbReference type="ChEBI" id="CHEBI:57856"/>
        <dbReference type="ChEBI" id="CHEBI:59789"/>
        <dbReference type="ChEBI" id="CHEBI:90510"/>
        <dbReference type="ChEBI" id="CHEBI:90511"/>
        <dbReference type="EC" id="2.1.1.100"/>
    </reaction>
</comment>
<evidence type="ECO:0000313" key="8">
    <source>
        <dbReference type="Proteomes" id="UP001610432"/>
    </source>
</evidence>
<keyword evidence="5" id="KW-0808">Transferase</keyword>
<evidence type="ECO:0000256" key="1">
    <source>
        <dbReference type="ARBA" id="ARBA00004141"/>
    </source>
</evidence>
<keyword evidence="4" id="KW-0472">Membrane</keyword>
<dbReference type="GeneID" id="98147322"/>